<dbReference type="STRING" id="485913.Krac_3086"/>
<dbReference type="PANTHER" id="PTHR33164">
    <property type="entry name" value="TRANSCRIPTIONAL REGULATOR, MARR FAMILY"/>
    <property type="match status" value="1"/>
</dbReference>
<organism evidence="2 3">
    <name type="scientific">Ktedonobacter racemifer DSM 44963</name>
    <dbReference type="NCBI Taxonomy" id="485913"/>
    <lineage>
        <taxon>Bacteria</taxon>
        <taxon>Bacillati</taxon>
        <taxon>Chloroflexota</taxon>
        <taxon>Ktedonobacteria</taxon>
        <taxon>Ktedonobacterales</taxon>
        <taxon>Ktedonobacteraceae</taxon>
        <taxon>Ktedonobacter</taxon>
    </lineage>
</organism>
<protein>
    <submittedName>
        <fullName evidence="2">Transcriptional regulator, MarR family</fullName>
    </submittedName>
</protein>
<dbReference type="InterPro" id="IPR036390">
    <property type="entry name" value="WH_DNA-bd_sf"/>
</dbReference>
<evidence type="ECO:0000313" key="2">
    <source>
        <dbReference type="EMBL" id="EFH82291.1"/>
    </source>
</evidence>
<dbReference type="RefSeq" id="WP_007920279.1">
    <property type="nucleotide sequence ID" value="NZ_ADVG01000004.1"/>
</dbReference>
<dbReference type="InterPro" id="IPR039422">
    <property type="entry name" value="MarR/SlyA-like"/>
</dbReference>
<dbReference type="AlphaFoldDB" id="D6U0F1"/>
<feature type="domain" description="HTH marR-type" evidence="1">
    <location>
        <begin position="1"/>
        <end position="122"/>
    </location>
</feature>
<evidence type="ECO:0000313" key="3">
    <source>
        <dbReference type="Proteomes" id="UP000004508"/>
    </source>
</evidence>
<dbReference type="OrthoDB" id="327696at2"/>
<dbReference type="Gene3D" id="1.10.10.10">
    <property type="entry name" value="Winged helix-like DNA-binding domain superfamily/Winged helix DNA-binding domain"/>
    <property type="match status" value="1"/>
</dbReference>
<dbReference type="PANTHER" id="PTHR33164:SF43">
    <property type="entry name" value="HTH-TYPE TRANSCRIPTIONAL REPRESSOR YETL"/>
    <property type="match status" value="1"/>
</dbReference>
<dbReference type="eggNOG" id="COG1846">
    <property type="taxonomic scope" value="Bacteria"/>
</dbReference>
<dbReference type="EMBL" id="ADVG01000004">
    <property type="protein sequence ID" value="EFH82291.1"/>
    <property type="molecule type" value="Genomic_DNA"/>
</dbReference>
<evidence type="ECO:0000259" key="1">
    <source>
        <dbReference type="PROSITE" id="PS50995"/>
    </source>
</evidence>
<dbReference type="GO" id="GO:0003700">
    <property type="term" value="F:DNA-binding transcription factor activity"/>
    <property type="evidence" value="ECO:0007669"/>
    <property type="project" value="InterPro"/>
</dbReference>
<dbReference type="GO" id="GO:0006950">
    <property type="term" value="P:response to stress"/>
    <property type="evidence" value="ECO:0007669"/>
    <property type="project" value="TreeGrafter"/>
</dbReference>
<dbReference type="Proteomes" id="UP000004508">
    <property type="component" value="Unassembled WGS sequence"/>
</dbReference>
<keyword evidence="3" id="KW-1185">Reference proteome</keyword>
<dbReference type="InterPro" id="IPR000835">
    <property type="entry name" value="HTH_MarR-typ"/>
</dbReference>
<dbReference type="InterPro" id="IPR036388">
    <property type="entry name" value="WH-like_DNA-bd_sf"/>
</dbReference>
<name>D6U0F1_KTERA</name>
<dbReference type="Pfam" id="PF12802">
    <property type="entry name" value="MarR_2"/>
    <property type="match status" value="1"/>
</dbReference>
<dbReference type="SMART" id="SM00347">
    <property type="entry name" value="HTH_MARR"/>
    <property type="match status" value="1"/>
</dbReference>
<reference evidence="2 3" key="1">
    <citation type="journal article" date="2011" name="Stand. Genomic Sci.">
        <title>Non-contiguous finished genome sequence and contextual data of the filamentous soil bacterium Ktedonobacter racemifer type strain (SOSP1-21).</title>
        <authorList>
            <person name="Chang Y.J."/>
            <person name="Land M."/>
            <person name="Hauser L."/>
            <person name="Chertkov O."/>
            <person name="Del Rio T.G."/>
            <person name="Nolan M."/>
            <person name="Copeland A."/>
            <person name="Tice H."/>
            <person name="Cheng J.F."/>
            <person name="Lucas S."/>
            <person name="Han C."/>
            <person name="Goodwin L."/>
            <person name="Pitluck S."/>
            <person name="Ivanova N."/>
            <person name="Ovchinikova G."/>
            <person name="Pati A."/>
            <person name="Chen A."/>
            <person name="Palaniappan K."/>
            <person name="Mavromatis K."/>
            <person name="Liolios K."/>
            <person name="Brettin T."/>
            <person name="Fiebig A."/>
            <person name="Rohde M."/>
            <person name="Abt B."/>
            <person name="Goker M."/>
            <person name="Detter J.C."/>
            <person name="Woyke T."/>
            <person name="Bristow J."/>
            <person name="Eisen J.A."/>
            <person name="Markowitz V."/>
            <person name="Hugenholtz P."/>
            <person name="Kyrpides N.C."/>
            <person name="Klenk H.P."/>
            <person name="Lapidus A."/>
        </authorList>
    </citation>
    <scope>NUCLEOTIDE SEQUENCE [LARGE SCALE GENOMIC DNA]</scope>
    <source>
        <strain evidence="3">DSM 44963</strain>
    </source>
</reference>
<sequence length="140" mass="16145">MKTSVLLDDSDRQFFASYGVNTRRYWALQHLDEQQGCSMVELSRVLFTDKSNVTGIVDRLESQQLVERKTDPGDRRVILITLTAQGRQLRDHLHGLHEAHICKQLNIVDIEQLAHVRDCLRAFSENIELYLEQIKASSLP</sequence>
<accession>D6U0F1</accession>
<gene>
    <name evidence="2" type="ORF">Krac_3086</name>
</gene>
<dbReference type="PROSITE" id="PS50995">
    <property type="entry name" value="HTH_MARR_2"/>
    <property type="match status" value="1"/>
</dbReference>
<comment type="caution">
    <text evidence="2">The sequence shown here is derived from an EMBL/GenBank/DDBJ whole genome shotgun (WGS) entry which is preliminary data.</text>
</comment>
<proteinExistence type="predicted"/>
<dbReference type="InParanoid" id="D6U0F1"/>
<dbReference type="SUPFAM" id="SSF46785">
    <property type="entry name" value="Winged helix' DNA-binding domain"/>
    <property type="match status" value="1"/>
</dbReference>
<dbReference type="PRINTS" id="PR00598">
    <property type="entry name" value="HTHMARR"/>
</dbReference>